<dbReference type="EMBL" id="CP047650">
    <property type="protein sequence ID" value="QHJ01645.1"/>
    <property type="molecule type" value="Genomic_DNA"/>
</dbReference>
<keyword evidence="2" id="KW-1185">Reference proteome</keyword>
<protein>
    <submittedName>
        <fullName evidence="1">Uncharacterized protein</fullName>
    </submittedName>
</protein>
<proteinExistence type="predicted"/>
<reference evidence="1 2" key="1">
    <citation type="submission" date="2020-01" db="EMBL/GenBank/DDBJ databases">
        <title>Genome sequencing of strain KACC 21265.</title>
        <authorList>
            <person name="Heo J."/>
            <person name="Kim S.-J."/>
            <person name="Kim J.-S."/>
            <person name="Hong S.-B."/>
            <person name="Kwon S.-W."/>
        </authorList>
    </citation>
    <scope>NUCLEOTIDE SEQUENCE [LARGE SCALE GENOMIC DNA]</scope>
    <source>
        <strain evidence="1 2">KACC 21265</strain>
    </source>
</reference>
<accession>A0A857JCB6</accession>
<name>A0A857JCB6_9BURK</name>
<organism evidence="1 2">
    <name type="scientific">Xylophilus rhododendri</name>
    <dbReference type="NCBI Taxonomy" id="2697032"/>
    <lineage>
        <taxon>Bacteria</taxon>
        <taxon>Pseudomonadati</taxon>
        <taxon>Pseudomonadota</taxon>
        <taxon>Betaproteobacteria</taxon>
        <taxon>Burkholderiales</taxon>
        <taxon>Xylophilus</taxon>
    </lineage>
</organism>
<dbReference type="KEGG" id="xyk:GT347_20480"/>
<gene>
    <name evidence="1" type="ORF">GT347_20480</name>
</gene>
<sequence>MGLHELQSVLPSLERVRRPQRMGGGLVGGWQSSGAQLAGLSGTQTFFLAGGALRRVEFLADTQALADGGAAAFDSLLAWGRGRYGAERVSQDASSRYAAWSDADTDVYVRLLAPPRAGLQLVIGQRPPRDDSNL</sequence>
<dbReference type="Proteomes" id="UP000464787">
    <property type="component" value="Chromosome"/>
</dbReference>
<evidence type="ECO:0000313" key="2">
    <source>
        <dbReference type="Proteomes" id="UP000464787"/>
    </source>
</evidence>
<dbReference type="AlphaFoldDB" id="A0A857JCB6"/>
<evidence type="ECO:0000313" key="1">
    <source>
        <dbReference type="EMBL" id="QHJ01645.1"/>
    </source>
</evidence>